<accession>A0A9N8ZDT7</accession>
<dbReference type="Proteomes" id="UP000789342">
    <property type="component" value="Unassembled WGS sequence"/>
</dbReference>
<protein>
    <submittedName>
        <fullName evidence="1">8013_t:CDS:1</fullName>
    </submittedName>
</protein>
<gene>
    <name evidence="1" type="ORF">AMORRO_LOCUS2589</name>
</gene>
<organism evidence="1 2">
    <name type="scientific">Acaulospora morrowiae</name>
    <dbReference type="NCBI Taxonomy" id="94023"/>
    <lineage>
        <taxon>Eukaryota</taxon>
        <taxon>Fungi</taxon>
        <taxon>Fungi incertae sedis</taxon>
        <taxon>Mucoromycota</taxon>
        <taxon>Glomeromycotina</taxon>
        <taxon>Glomeromycetes</taxon>
        <taxon>Diversisporales</taxon>
        <taxon>Acaulosporaceae</taxon>
        <taxon>Acaulospora</taxon>
    </lineage>
</organism>
<keyword evidence="2" id="KW-1185">Reference proteome</keyword>
<reference evidence="1" key="1">
    <citation type="submission" date="2021-06" db="EMBL/GenBank/DDBJ databases">
        <authorList>
            <person name="Kallberg Y."/>
            <person name="Tangrot J."/>
            <person name="Rosling A."/>
        </authorList>
    </citation>
    <scope>NUCLEOTIDE SEQUENCE</scope>
    <source>
        <strain evidence="1">CL551</strain>
    </source>
</reference>
<sequence length="186" mass="20929">MTDHLLNGSWSVSSFCPQHLSIYIFHRIRLGAPCFGLLQAYSHDKTPDITAHEETPGRVAHAVFTDCSCCKHGKGDADHYQEHEYPPCKDLTGEVQFVEMGIEKPSTRLIGQFNTGFLADDKDYYYQVDGYPKEPLSFAKVSPPGTAPFQVDLAIGFDHFAGNYLKIFHGNETIGRTKIIEIKPRY</sequence>
<dbReference type="OrthoDB" id="2427707at2759"/>
<dbReference type="EMBL" id="CAJVPV010001117">
    <property type="protein sequence ID" value="CAG8486918.1"/>
    <property type="molecule type" value="Genomic_DNA"/>
</dbReference>
<comment type="caution">
    <text evidence="1">The sequence shown here is derived from an EMBL/GenBank/DDBJ whole genome shotgun (WGS) entry which is preliminary data.</text>
</comment>
<evidence type="ECO:0000313" key="1">
    <source>
        <dbReference type="EMBL" id="CAG8486918.1"/>
    </source>
</evidence>
<dbReference type="AlphaFoldDB" id="A0A9N8ZDT7"/>
<evidence type="ECO:0000313" key="2">
    <source>
        <dbReference type="Proteomes" id="UP000789342"/>
    </source>
</evidence>
<name>A0A9N8ZDT7_9GLOM</name>
<proteinExistence type="predicted"/>